<dbReference type="OrthoDB" id="344900at2"/>
<dbReference type="RefSeq" id="WP_119410691.1">
    <property type="nucleotide sequence ID" value="NZ_CP032869.1"/>
</dbReference>
<dbReference type="AlphaFoldDB" id="A0A494VNV6"/>
<name>A0A494VNV6_9SPHI</name>
<dbReference type="EMBL" id="CP032869">
    <property type="protein sequence ID" value="AYL97107.1"/>
    <property type="molecule type" value="Genomic_DNA"/>
</dbReference>
<reference evidence="2 3" key="1">
    <citation type="submission" date="2018-10" db="EMBL/GenBank/DDBJ databases">
        <title>Genome sequencing of Mucilaginibacter sp. HYN0043.</title>
        <authorList>
            <person name="Kim M."/>
            <person name="Yi H."/>
        </authorList>
    </citation>
    <scope>NUCLEOTIDE SEQUENCE [LARGE SCALE GENOMIC DNA]</scope>
    <source>
        <strain evidence="2 3">HYN0043</strain>
    </source>
</reference>
<protein>
    <submittedName>
        <fullName evidence="2">DUF115 domain-containing protein</fullName>
    </submittedName>
</protein>
<dbReference type="Pfam" id="PF01973">
    <property type="entry name" value="MptE-like"/>
    <property type="match status" value="1"/>
</dbReference>
<keyword evidence="3" id="KW-1185">Reference proteome</keyword>
<feature type="domain" description="6-hydroxymethylpterin diphosphokinase MptE-like" evidence="1">
    <location>
        <begin position="47"/>
        <end position="197"/>
    </location>
</feature>
<dbReference type="Proteomes" id="UP000270046">
    <property type="component" value="Chromosome"/>
</dbReference>
<sequence length="275" mass="31907">MSRLKYLKDMSLKELSFERISNAIKVRLKDIPHFIAWHTNSSFAKQNKTMLAKFHNIHKGERCFIVANGPSLKQTDLSKLKDEKTIAMNRMYLNAGDMGFMPTYIVVQDIAIQLKQFRDDLDALEHLPKFFNWNARSLFTKKDNLAFIRSDYKPQFSTDVTKTTWGGHSVTAVCMQLAFYMGFDEVYLVGKDHNYEQKGTPGALVYSTGDEKNHFVQGYYKKGMAWRIPDYKGEELAYRMARETFEKHGRVIKDATIGGKLEVFEKVDYNSLFKK</sequence>
<evidence type="ECO:0000259" key="1">
    <source>
        <dbReference type="Pfam" id="PF01973"/>
    </source>
</evidence>
<proteinExistence type="predicted"/>
<accession>A0A494VNV6</accession>
<dbReference type="KEGG" id="muh:HYN43_018125"/>
<dbReference type="Gene3D" id="3.90.1480.10">
    <property type="entry name" value="Alpha-2,3-sialyltransferase"/>
    <property type="match status" value="1"/>
</dbReference>
<evidence type="ECO:0000313" key="3">
    <source>
        <dbReference type="Proteomes" id="UP000270046"/>
    </source>
</evidence>
<evidence type="ECO:0000313" key="2">
    <source>
        <dbReference type="EMBL" id="AYL97107.1"/>
    </source>
</evidence>
<organism evidence="2 3">
    <name type="scientific">Mucilaginibacter celer</name>
    <dbReference type="NCBI Taxonomy" id="2305508"/>
    <lineage>
        <taxon>Bacteria</taxon>
        <taxon>Pseudomonadati</taxon>
        <taxon>Bacteroidota</taxon>
        <taxon>Sphingobacteriia</taxon>
        <taxon>Sphingobacteriales</taxon>
        <taxon>Sphingobacteriaceae</taxon>
        <taxon>Mucilaginibacter</taxon>
    </lineage>
</organism>
<dbReference type="InterPro" id="IPR002826">
    <property type="entry name" value="MptE-like"/>
</dbReference>
<gene>
    <name evidence="2" type="ORF">HYN43_018125</name>
</gene>